<dbReference type="EMBL" id="LAVV01011830">
    <property type="protein sequence ID" value="KNZ47334.1"/>
    <property type="molecule type" value="Genomic_DNA"/>
</dbReference>
<dbReference type="InterPro" id="IPR046798">
    <property type="entry name" value="2OG-FeII_Oxy_6"/>
</dbReference>
<feature type="domain" description="Tet-like 2OG-Fe(II) oxygenase" evidence="1">
    <location>
        <begin position="130"/>
        <end position="205"/>
    </location>
</feature>
<reference evidence="2 3" key="1">
    <citation type="submission" date="2015-08" db="EMBL/GenBank/DDBJ databases">
        <title>Next Generation Sequencing and Analysis of the Genome of Puccinia sorghi L Schw, the Causal Agent of Maize Common Rust.</title>
        <authorList>
            <person name="Rochi L."/>
            <person name="Burguener G."/>
            <person name="Darino M."/>
            <person name="Turjanski A."/>
            <person name="Kreff E."/>
            <person name="Dieguez M.J."/>
            <person name="Sacco F."/>
        </authorList>
    </citation>
    <scope>NUCLEOTIDE SEQUENCE [LARGE SCALE GENOMIC DNA]</scope>
    <source>
        <strain evidence="2 3">RO10H11247</strain>
    </source>
</reference>
<dbReference type="Proteomes" id="UP000037035">
    <property type="component" value="Unassembled WGS sequence"/>
</dbReference>
<sequence length="241" mass="27326">MRRLLRLTSKRKGNLSTIPLPPTLQHDPCPDKTLTSCETLKLSQLLSHGTCVIPPLKNNQPHMAGVMWADGWRKSSTVAHLSEIIQLCQYNAEDKAASFRANNWINATHLQELAPRVLENTSHTLRPLDFHMDTDANTWTLVCWIPIFNPLTSTEDDPILADNGFDMMGGQFTFRDFQVYLDLNNVLGVTMCVFRSLDHTHQTLKGSSPSDRYNNRHGFSYQHTKQSSQDCQRPASPSFQC</sequence>
<evidence type="ECO:0000313" key="3">
    <source>
        <dbReference type="Proteomes" id="UP000037035"/>
    </source>
</evidence>
<accession>A0A0L6UFM5</accession>
<organism evidence="2 3">
    <name type="scientific">Puccinia sorghi</name>
    <dbReference type="NCBI Taxonomy" id="27349"/>
    <lineage>
        <taxon>Eukaryota</taxon>
        <taxon>Fungi</taxon>
        <taxon>Dikarya</taxon>
        <taxon>Basidiomycota</taxon>
        <taxon>Pucciniomycotina</taxon>
        <taxon>Pucciniomycetes</taxon>
        <taxon>Pucciniales</taxon>
        <taxon>Pucciniaceae</taxon>
        <taxon>Puccinia</taxon>
    </lineage>
</organism>
<gene>
    <name evidence="2" type="ORF">VP01_64g10</name>
</gene>
<feature type="domain" description="Tet-like 2OG-Fe(II) oxygenase" evidence="1">
    <location>
        <begin position="51"/>
        <end position="126"/>
    </location>
</feature>
<dbReference type="Pfam" id="PF20515">
    <property type="entry name" value="2OG-FeII_Oxy_6"/>
    <property type="match status" value="2"/>
</dbReference>
<evidence type="ECO:0000259" key="1">
    <source>
        <dbReference type="Pfam" id="PF20515"/>
    </source>
</evidence>
<comment type="caution">
    <text evidence="2">The sequence shown here is derived from an EMBL/GenBank/DDBJ whole genome shotgun (WGS) entry which is preliminary data.</text>
</comment>
<name>A0A0L6UFM5_9BASI</name>
<evidence type="ECO:0000313" key="2">
    <source>
        <dbReference type="EMBL" id="KNZ47334.1"/>
    </source>
</evidence>
<dbReference type="VEuPathDB" id="FungiDB:VP01_64g10"/>
<keyword evidence="3" id="KW-1185">Reference proteome</keyword>
<proteinExistence type="predicted"/>
<protein>
    <recommendedName>
        <fullName evidence="1">Tet-like 2OG-Fe(II) oxygenase domain-containing protein</fullName>
    </recommendedName>
</protein>
<dbReference type="AlphaFoldDB" id="A0A0L6UFM5"/>